<dbReference type="EMBL" id="CP155573">
    <property type="protein sequence ID" value="XFO68332.1"/>
    <property type="molecule type" value="Genomic_DNA"/>
</dbReference>
<accession>A0ABZ3IRN0</accession>
<gene>
    <name evidence="1" type="ORF">SPSIL_045550</name>
</gene>
<reference evidence="1" key="1">
    <citation type="submission" date="2024-05" db="EMBL/GenBank/DDBJ databases">
        <title>Isolation and characterization of Sporomusa carbonis sp. nov., a carboxydotrophic hydrogenogen in the genus of Sporomusa isolated from a charcoal burning pile.</title>
        <authorList>
            <person name="Boeer T."/>
            <person name="Rosenbaum F."/>
            <person name="Eysell L."/>
            <person name="Mueller V."/>
            <person name="Daniel R."/>
            <person name="Poehlein A."/>
        </authorList>
    </citation>
    <scope>NUCLEOTIDE SEQUENCE [LARGE SCALE GENOMIC DNA]</scope>
    <source>
        <strain evidence="1">DSM 10669</strain>
    </source>
</reference>
<keyword evidence="2" id="KW-1185">Reference proteome</keyword>
<dbReference type="Proteomes" id="UP000216752">
    <property type="component" value="Chromosome"/>
</dbReference>
<organism evidence="1 2">
    <name type="scientific">Sporomusa silvacetica DSM 10669</name>
    <dbReference type="NCBI Taxonomy" id="1123289"/>
    <lineage>
        <taxon>Bacteria</taxon>
        <taxon>Bacillati</taxon>
        <taxon>Bacillota</taxon>
        <taxon>Negativicutes</taxon>
        <taxon>Selenomonadales</taxon>
        <taxon>Sporomusaceae</taxon>
        <taxon>Sporomusa</taxon>
    </lineage>
</organism>
<protein>
    <submittedName>
        <fullName evidence="1">Uncharacterized protein</fullName>
    </submittedName>
</protein>
<dbReference type="RefSeq" id="WP_094604109.1">
    <property type="nucleotide sequence ID" value="NZ_CP155573.1"/>
</dbReference>
<sequence length="80" mass="8922">MRETITINRITQCSFTGKEVAQQFSAYVLTKQEPTPGSELLTKYCSGESTCKSADCQFIVGLSGKHYSKAIDSIFKYINE</sequence>
<name>A0ABZ3IRN0_9FIRM</name>
<proteinExistence type="predicted"/>
<evidence type="ECO:0000313" key="2">
    <source>
        <dbReference type="Proteomes" id="UP000216752"/>
    </source>
</evidence>
<evidence type="ECO:0000313" key="1">
    <source>
        <dbReference type="EMBL" id="XFO68332.1"/>
    </source>
</evidence>